<reference evidence="3 4" key="1">
    <citation type="submission" date="2017-04" db="EMBL/GenBank/DDBJ databases">
        <title>Characterization, genome and methylation analysis of a phthalic acid esters degrading strain Sphingobium yanoikuyae SHJ.</title>
        <authorList>
            <person name="Feng L."/>
        </authorList>
    </citation>
    <scope>NUCLEOTIDE SEQUENCE [LARGE SCALE GENOMIC DNA]</scope>
    <source>
        <strain evidence="3 4">SHJ</strain>
    </source>
</reference>
<dbReference type="GO" id="GO:0003723">
    <property type="term" value="F:RNA binding"/>
    <property type="evidence" value="ECO:0007669"/>
    <property type="project" value="UniProtKB-KW"/>
</dbReference>
<feature type="domain" description="RNA-binding S4" evidence="2">
    <location>
        <begin position="19"/>
        <end position="85"/>
    </location>
</feature>
<organism evidence="3 4">
    <name type="scientific">Sphingobium yanoikuyae</name>
    <name type="common">Sphingomonas yanoikuyae</name>
    <dbReference type="NCBI Taxonomy" id="13690"/>
    <lineage>
        <taxon>Bacteria</taxon>
        <taxon>Pseudomonadati</taxon>
        <taxon>Pseudomonadota</taxon>
        <taxon>Alphaproteobacteria</taxon>
        <taxon>Sphingomonadales</taxon>
        <taxon>Sphingomonadaceae</taxon>
        <taxon>Sphingobium</taxon>
    </lineage>
</organism>
<dbReference type="EMBL" id="CP020925">
    <property type="protein sequence ID" value="ATP18627.1"/>
    <property type="molecule type" value="Genomic_DNA"/>
</dbReference>
<dbReference type="SUPFAM" id="SSF55174">
    <property type="entry name" value="Alpha-L RNA-binding motif"/>
    <property type="match status" value="1"/>
</dbReference>
<dbReference type="Proteomes" id="UP000037029">
    <property type="component" value="Chromosome"/>
</dbReference>
<dbReference type="InterPro" id="IPR002942">
    <property type="entry name" value="S4_RNA-bd"/>
</dbReference>
<dbReference type="RefSeq" id="WP_048937816.1">
    <property type="nucleotide sequence ID" value="NZ_CP020925.1"/>
</dbReference>
<keyword evidence="1" id="KW-0694">RNA-binding</keyword>
<dbReference type="Gene3D" id="3.10.290.10">
    <property type="entry name" value="RNA-binding S4 domain"/>
    <property type="match status" value="1"/>
</dbReference>
<gene>
    <name evidence="3" type="ORF">BV87_09625</name>
</gene>
<accession>A0A0J9D173</accession>
<dbReference type="CDD" id="cd00165">
    <property type="entry name" value="S4"/>
    <property type="match status" value="1"/>
</dbReference>
<dbReference type="AlphaFoldDB" id="A0A0J9D173"/>
<dbReference type="SMART" id="SM00363">
    <property type="entry name" value="S4"/>
    <property type="match status" value="1"/>
</dbReference>
<sequence>MADPKGAMTVHGTGVGPSLRIDKYLWFARLSKSRSTAQKLAEDGHIRLNGRRIDRSHAPVRAGDLITFPHAAGVRVVRVIQLPTRRGPAPEAQACYEELTVGS</sequence>
<proteinExistence type="predicted"/>
<name>A0A0J9D173_SPHYA</name>
<dbReference type="Pfam" id="PF01479">
    <property type="entry name" value="S4"/>
    <property type="match status" value="1"/>
</dbReference>
<evidence type="ECO:0000313" key="4">
    <source>
        <dbReference type="Proteomes" id="UP000037029"/>
    </source>
</evidence>
<evidence type="ECO:0000259" key="2">
    <source>
        <dbReference type="SMART" id="SM00363"/>
    </source>
</evidence>
<evidence type="ECO:0000313" key="3">
    <source>
        <dbReference type="EMBL" id="ATP18627.1"/>
    </source>
</evidence>
<dbReference type="InterPro" id="IPR036986">
    <property type="entry name" value="S4_RNA-bd_sf"/>
</dbReference>
<protein>
    <submittedName>
        <fullName evidence="3">RNA-binding protein</fullName>
    </submittedName>
</protein>
<evidence type="ECO:0000256" key="1">
    <source>
        <dbReference type="PROSITE-ProRule" id="PRU00182"/>
    </source>
</evidence>
<dbReference type="PROSITE" id="PS50889">
    <property type="entry name" value="S4"/>
    <property type="match status" value="1"/>
</dbReference>